<dbReference type="PANTHER" id="PTHR33164">
    <property type="entry name" value="TRANSCRIPTIONAL REGULATOR, MARR FAMILY"/>
    <property type="match status" value="1"/>
</dbReference>
<dbReference type="Proteomes" id="UP001152519">
    <property type="component" value="Unassembled WGS sequence"/>
</dbReference>
<evidence type="ECO:0000313" key="3">
    <source>
        <dbReference type="Proteomes" id="UP001152519"/>
    </source>
</evidence>
<dbReference type="EMBL" id="CAJSLV010000081">
    <property type="protein sequence ID" value="CAG6396967.1"/>
    <property type="molecule type" value="Genomic_DNA"/>
</dbReference>
<dbReference type="GO" id="GO:0006950">
    <property type="term" value="P:response to stress"/>
    <property type="evidence" value="ECO:0007669"/>
    <property type="project" value="TreeGrafter"/>
</dbReference>
<gene>
    <name evidence="2" type="ORF">SCOCK_50016</name>
</gene>
<dbReference type="Gene3D" id="1.10.10.10">
    <property type="entry name" value="Winged helix-like DNA-binding domain superfamily/Winged helix DNA-binding domain"/>
    <property type="match status" value="1"/>
</dbReference>
<dbReference type="RefSeq" id="WP_251496191.1">
    <property type="nucleotide sequence ID" value="NZ_CAJSLV010000081.1"/>
</dbReference>
<dbReference type="PROSITE" id="PS50995">
    <property type="entry name" value="HTH_MARR_2"/>
    <property type="match status" value="1"/>
</dbReference>
<feature type="domain" description="HTH marR-type" evidence="1">
    <location>
        <begin position="4"/>
        <end position="144"/>
    </location>
</feature>
<dbReference type="Pfam" id="PF01047">
    <property type="entry name" value="MarR"/>
    <property type="match status" value="1"/>
</dbReference>
<dbReference type="SUPFAM" id="SSF46785">
    <property type="entry name" value="Winged helix' DNA-binding domain"/>
    <property type="match status" value="1"/>
</dbReference>
<reference evidence="2" key="1">
    <citation type="submission" date="2021-05" db="EMBL/GenBank/DDBJ databases">
        <authorList>
            <person name="Arsene-Ploetze F."/>
        </authorList>
    </citation>
    <scope>NUCLEOTIDE SEQUENCE</scope>
    <source>
        <strain evidence="2">DSM 42138</strain>
    </source>
</reference>
<name>A0A9W4GVQ8_9ACTN</name>
<dbReference type="PANTHER" id="PTHR33164:SF94">
    <property type="entry name" value="TRANSCRIPTIONAL REGULATORY PROTEIN-RELATED"/>
    <property type="match status" value="1"/>
</dbReference>
<proteinExistence type="predicted"/>
<sequence>MTYVTQVFTDLVRVETRLYNAVNARLQTELGLGLGQFEFMAIIDRVPGCRVLDIAREVAITVGATSKAVDRLEAAGWCVRSAHPQDRRSSVLGLTAEGAALLERSRPVVEAELAALTVGVPSGGLDQVAATMATLRTALERRSPAGAE</sequence>
<dbReference type="InterPro" id="IPR000835">
    <property type="entry name" value="HTH_MarR-typ"/>
</dbReference>
<dbReference type="AlphaFoldDB" id="A0A9W4GVQ8"/>
<dbReference type="GO" id="GO:0003700">
    <property type="term" value="F:DNA-binding transcription factor activity"/>
    <property type="evidence" value="ECO:0007669"/>
    <property type="project" value="InterPro"/>
</dbReference>
<protein>
    <submittedName>
        <fullName evidence="2">MarR family transcriptional regulator</fullName>
    </submittedName>
</protein>
<dbReference type="PRINTS" id="PR00598">
    <property type="entry name" value="HTHMARR"/>
</dbReference>
<dbReference type="InterPro" id="IPR036388">
    <property type="entry name" value="WH-like_DNA-bd_sf"/>
</dbReference>
<dbReference type="InterPro" id="IPR039422">
    <property type="entry name" value="MarR/SlyA-like"/>
</dbReference>
<keyword evidence="3" id="KW-1185">Reference proteome</keyword>
<comment type="caution">
    <text evidence="2">The sequence shown here is derived from an EMBL/GenBank/DDBJ whole genome shotgun (WGS) entry which is preliminary data.</text>
</comment>
<accession>A0A9W4GVQ8</accession>
<evidence type="ECO:0000313" key="2">
    <source>
        <dbReference type="EMBL" id="CAG6396967.1"/>
    </source>
</evidence>
<evidence type="ECO:0000259" key="1">
    <source>
        <dbReference type="PROSITE" id="PS50995"/>
    </source>
</evidence>
<dbReference type="SMART" id="SM00347">
    <property type="entry name" value="HTH_MARR"/>
    <property type="match status" value="1"/>
</dbReference>
<organism evidence="2 3">
    <name type="scientific">Actinacidiphila cocklensis</name>
    <dbReference type="NCBI Taxonomy" id="887465"/>
    <lineage>
        <taxon>Bacteria</taxon>
        <taxon>Bacillati</taxon>
        <taxon>Actinomycetota</taxon>
        <taxon>Actinomycetes</taxon>
        <taxon>Kitasatosporales</taxon>
        <taxon>Streptomycetaceae</taxon>
        <taxon>Actinacidiphila</taxon>
    </lineage>
</organism>
<dbReference type="InterPro" id="IPR036390">
    <property type="entry name" value="WH_DNA-bd_sf"/>
</dbReference>